<dbReference type="VEuPathDB" id="AmoebaDB:NfTy_071390"/>
<proteinExistence type="predicted"/>
<reference evidence="1 2" key="1">
    <citation type="journal article" date="2019" name="Sci. Rep.">
        <title>Nanopore sequencing improves the draft genome of the human pathogenic amoeba Naegleria fowleri.</title>
        <authorList>
            <person name="Liechti N."/>
            <person name="Schurch N."/>
            <person name="Bruggmann R."/>
            <person name="Wittwer M."/>
        </authorList>
    </citation>
    <scope>NUCLEOTIDE SEQUENCE [LARGE SCALE GENOMIC DNA]</scope>
    <source>
        <strain evidence="1 2">ATCC 30894</strain>
    </source>
</reference>
<sequence>MEGVNSKFKKLMLKVFDLTESWQALHKENCDCFIGLVRDLSSWDIVGGGSCEDHSQIGDERHQNNHLILSGQSSSGFGIFQYFPQTVSMIQGTYLRKLDEKYKMILASLGKFENICNQLDAIQQEADLFYHQLHGELLSSMEGKRNEKSQFNFTIIEEYISGIREIFIMFKKEYYRYEDLFQNELNYLGKSLEQIKDVYRKYSTHQYIKIHRVIQVLESTEREVQQDFVDKHRFK</sequence>
<accession>A0A6A5BSW1</accession>
<dbReference type="EMBL" id="VFQX01000034">
    <property type="protein sequence ID" value="KAF0977441.1"/>
    <property type="molecule type" value="Genomic_DNA"/>
</dbReference>
<dbReference type="AlphaFoldDB" id="A0A6A5BSW1"/>
<dbReference type="Proteomes" id="UP000444721">
    <property type="component" value="Unassembled WGS sequence"/>
</dbReference>
<evidence type="ECO:0000313" key="2">
    <source>
        <dbReference type="Proteomes" id="UP000444721"/>
    </source>
</evidence>
<evidence type="ECO:0000313" key="1">
    <source>
        <dbReference type="EMBL" id="KAF0977441.1"/>
    </source>
</evidence>
<organism evidence="1 2">
    <name type="scientific">Naegleria fowleri</name>
    <name type="common">Brain eating amoeba</name>
    <dbReference type="NCBI Taxonomy" id="5763"/>
    <lineage>
        <taxon>Eukaryota</taxon>
        <taxon>Discoba</taxon>
        <taxon>Heterolobosea</taxon>
        <taxon>Tetramitia</taxon>
        <taxon>Eutetramitia</taxon>
        <taxon>Vahlkampfiidae</taxon>
        <taxon>Naegleria</taxon>
    </lineage>
</organism>
<dbReference type="OrthoDB" id="10312486at2759"/>
<gene>
    <name evidence="1" type="ORF">FDP41_003433</name>
</gene>
<comment type="caution">
    <text evidence="1">The sequence shown here is derived from an EMBL/GenBank/DDBJ whole genome shotgun (WGS) entry which is preliminary data.</text>
</comment>
<name>A0A6A5BSW1_NAEFO</name>
<dbReference type="VEuPathDB" id="AmoebaDB:FDP41_003433"/>
<dbReference type="RefSeq" id="XP_044562154.1">
    <property type="nucleotide sequence ID" value="XM_044706737.1"/>
</dbReference>
<dbReference type="GeneID" id="68110651"/>
<keyword evidence="2" id="KW-1185">Reference proteome</keyword>
<dbReference type="VEuPathDB" id="AmoebaDB:NF0062950"/>
<protein>
    <submittedName>
        <fullName evidence="1">Uncharacterized protein</fullName>
    </submittedName>
</protein>